<dbReference type="GO" id="GO:0016740">
    <property type="term" value="F:transferase activity"/>
    <property type="evidence" value="ECO:0007669"/>
    <property type="project" value="UniProtKB-KW"/>
</dbReference>
<evidence type="ECO:0000256" key="2">
    <source>
        <dbReference type="RuleBase" id="RU003494"/>
    </source>
</evidence>
<gene>
    <name evidence="5" type="ORF">K437DRAFT_257214</name>
</gene>
<dbReference type="SUPFAM" id="SSF52833">
    <property type="entry name" value="Thioredoxin-like"/>
    <property type="match status" value="1"/>
</dbReference>
<comment type="caution">
    <text evidence="5">The sequence shown here is derived from an EMBL/GenBank/DDBJ whole genome shotgun (WGS) entry which is preliminary data.</text>
</comment>
<comment type="similarity">
    <text evidence="1 2">Belongs to the GST superfamily.</text>
</comment>
<evidence type="ECO:0000313" key="5">
    <source>
        <dbReference type="EMBL" id="KDN44079.1"/>
    </source>
</evidence>
<dbReference type="PANTHER" id="PTHR44051:SF8">
    <property type="entry name" value="GLUTATHIONE S-TRANSFERASE GSTA"/>
    <property type="match status" value="1"/>
</dbReference>
<feature type="domain" description="GST C-terminal" evidence="4">
    <location>
        <begin position="110"/>
        <end position="248"/>
    </location>
</feature>
<keyword evidence="5" id="KW-0808">Transferase</keyword>
<dbReference type="InterPro" id="IPR040079">
    <property type="entry name" value="Glutathione_S-Trfase"/>
</dbReference>
<dbReference type="STRING" id="1037660.A0A066VZ36"/>
<evidence type="ECO:0000313" key="6">
    <source>
        <dbReference type="Proteomes" id="UP000027361"/>
    </source>
</evidence>
<proteinExistence type="inferred from homology"/>
<dbReference type="InterPro" id="IPR004046">
    <property type="entry name" value="GST_C"/>
</dbReference>
<dbReference type="FunCoup" id="A0A066VZ36">
    <property type="interactions" value="94"/>
</dbReference>
<dbReference type="SFLD" id="SFLDG00358">
    <property type="entry name" value="Main_(cytGST)"/>
    <property type="match status" value="1"/>
</dbReference>
<dbReference type="Gene3D" id="3.40.30.10">
    <property type="entry name" value="Glutaredoxin"/>
    <property type="match status" value="1"/>
</dbReference>
<dbReference type="PANTHER" id="PTHR44051">
    <property type="entry name" value="GLUTATHIONE S-TRANSFERASE-RELATED"/>
    <property type="match status" value="1"/>
</dbReference>
<dbReference type="OMA" id="FPITRKW"/>
<dbReference type="Pfam" id="PF00043">
    <property type="entry name" value="GST_C"/>
    <property type="match status" value="1"/>
</dbReference>
<dbReference type="GeneID" id="25264639"/>
<dbReference type="RefSeq" id="XP_013242617.1">
    <property type="nucleotide sequence ID" value="XM_013387163.1"/>
</dbReference>
<dbReference type="PROSITE" id="PS50405">
    <property type="entry name" value="GST_CTER"/>
    <property type="match status" value="1"/>
</dbReference>
<dbReference type="Gene3D" id="1.20.1050.10">
    <property type="match status" value="1"/>
</dbReference>
<organism evidence="5 6">
    <name type="scientific">Tilletiaria anomala (strain ATCC 24038 / CBS 436.72 / UBC 951)</name>
    <dbReference type="NCBI Taxonomy" id="1037660"/>
    <lineage>
        <taxon>Eukaryota</taxon>
        <taxon>Fungi</taxon>
        <taxon>Dikarya</taxon>
        <taxon>Basidiomycota</taxon>
        <taxon>Ustilaginomycotina</taxon>
        <taxon>Exobasidiomycetes</taxon>
        <taxon>Georgefischeriales</taxon>
        <taxon>Tilletiariaceae</taxon>
        <taxon>Tilletiaria</taxon>
    </lineage>
</organism>
<dbReference type="SUPFAM" id="SSF47616">
    <property type="entry name" value="GST C-terminal domain-like"/>
    <property type="match status" value="1"/>
</dbReference>
<dbReference type="HOGENOM" id="CLU_011226_14_0_1"/>
<dbReference type="Pfam" id="PF02798">
    <property type="entry name" value="GST_N"/>
    <property type="match status" value="1"/>
</dbReference>
<dbReference type="InterPro" id="IPR036282">
    <property type="entry name" value="Glutathione-S-Trfase_C_sf"/>
</dbReference>
<feature type="domain" description="GST N-terminal" evidence="3">
    <location>
        <begin position="1"/>
        <end position="99"/>
    </location>
</feature>
<dbReference type="InterPro" id="IPR036249">
    <property type="entry name" value="Thioredoxin-like_sf"/>
</dbReference>
<dbReference type="OrthoDB" id="422574at2759"/>
<dbReference type="SFLD" id="SFLDS00019">
    <property type="entry name" value="Glutathione_Transferase_(cytos"/>
    <property type="match status" value="1"/>
</dbReference>
<keyword evidence="6" id="KW-1185">Reference proteome</keyword>
<accession>A0A066VZ36</accession>
<dbReference type="EMBL" id="JMSN01000055">
    <property type="protein sequence ID" value="KDN44079.1"/>
    <property type="molecule type" value="Genomic_DNA"/>
</dbReference>
<name>A0A066VZ36_TILAU</name>
<protein>
    <submittedName>
        <fullName evidence="5">Glutathione S-transferase</fullName>
    </submittedName>
</protein>
<dbReference type="CDD" id="cd03048">
    <property type="entry name" value="GST_N_Ure2p_like"/>
    <property type="match status" value="1"/>
</dbReference>
<evidence type="ECO:0000259" key="4">
    <source>
        <dbReference type="PROSITE" id="PS50405"/>
    </source>
</evidence>
<evidence type="ECO:0000256" key="1">
    <source>
        <dbReference type="ARBA" id="ARBA00007409"/>
    </source>
</evidence>
<dbReference type="InParanoid" id="A0A066VZ36"/>
<sequence length="252" mass="28715">MSALSNFRPLVVFTVDTPNGQKVTNFTEELKRAYGSKTGFNVKYRKIDMSVNEHKADWYLKINPNGRIPAITDPNRGDFNVFETAAILLYLEQHYDPDHLFSWPSTDPKADNYRSEVMQWMFFVHGGIGPMQGQANHFARAAPEKIPYAINRYKAETQRLYSVLDARLKDRDYLVGEGRGKFSLADMNGWTWCYRGPLVVPEEEIPQSVKAWIKRCWDRPASKIGMGATNNGKLGDWAKGAWSKESGLAPEE</sequence>
<dbReference type="PROSITE" id="PS50404">
    <property type="entry name" value="GST_NTER"/>
    <property type="match status" value="1"/>
</dbReference>
<dbReference type="InterPro" id="IPR010987">
    <property type="entry name" value="Glutathione-S-Trfase_C-like"/>
</dbReference>
<dbReference type="Proteomes" id="UP000027361">
    <property type="component" value="Unassembled WGS sequence"/>
</dbReference>
<dbReference type="InterPro" id="IPR004045">
    <property type="entry name" value="Glutathione_S-Trfase_N"/>
</dbReference>
<evidence type="ECO:0000259" key="3">
    <source>
        <dbReference type="PROSITE" id="PS50404"/>
    </source>
</evidence>
<dbReference type="AlphaFoldDB" id="A0A066VZ36"/>
<reference evidence="5 6" key="1">
    <citation type="submission" date="2014-05" db="EMBL/GenBank/DDBJ databases">
        <title>Draft genome sequence of a rare smut relative, Tilletiaria anomala UBC 951.</title>
        <authorList>
            <consortium name="DOE Joint Genome Institute"/>
            <person name="Toome M."/>
            <person name="Kuo A."/>
            <person name="Henrissat B."/>
            <person name="Lipzen A."/>
            <person name="Tritt A."/>
            <person name="Yoshinaga Y."/>
            <person name="Zane M."/>
            <person name="Barry K."/>
            <person name="Grigoriev I.V."/>
            <person name="Spatafora J.W."/>
            <person name="Aimea M.C."/>
        </authorList>
    </citation>
    <scope>NUCLEOTIDE SEQUENCE [LARGE SCALE GENOMIC DNA]</scope>
    <source>
        <strain evidence="5 6">UBC 951</strain>
    </source>
</reference>